<protein>
    <submittedName>
        <fullName evidence="2">Uncharacterized protein</fullName>
    </submittedName>
</protein>
<proteinExistence type="predicted"/>
<sequence length="239" mass="26178">MILIKSTAYLALLIISVEMLGWKGKVHSPCSGNSNKLLSILNILCNNTQNTSIQQRDACYGCFFRAGNLPPGNVQLVSLSQCATIYLNNTGYQTCAVQLQNVVNGFRPTPVASTNLCYTGYCEFVRCVRMINANALIDSCIMANLINRDLSNPVSRIGFYTNTTSCILARARCNAYNPITGELQQQQRFTSQTYLFNSLQVSPNGDLRIVSFPGTTGVAELFCSTRSTLEQATYGDAVC</sequence>
<name>A0A9Q0N870_9DIPT</name>
<evidence type="ECO:0000313" key="3">
    <source>
        <dbReference type="Proteomes" id="UP001151699"/>
    </source>
</evidence>
<feature type="signal peptide" evidence="1">
    <location>
        <begin position="1"/>
        <end position="19"/>
    </location>
</feature>
<accession>A0A9Q0N870</accession>
<comment type="caution">
    <text evidence="2">The sequence shown here is derived from an EMBL/GenBank/DDBJ whole genome shotgun (WGS) entry which is preliminary data.</text>
</comment>
<feature type="chain" id="PRO_5040204649" evidence="1">
    <location>
        <begin position="20"/>
        <end position="239"/>
    </location>
</feature>
<dbReference type="EMBL" id="WJQU01000002">
    <property type="protein sequence ID" value="KAJ6644409.1"/>
    <property type="molecule type" value="Genomic_DNA"/>
</dbReference>
<dbReference type="Proteomes" id="UP001151699">
    <property type="component" value="Chromosome B"/>
</dbReference>
<reference evidence="2" key="1">
    <citation type="submission" date="2022-07" db="EMBL/GenBank/DDBJ databases">
        <authorList>
            <person name="Trinca V."/>
            <person name="Uliana J.V.C."/>
            <person name="Torres T.T."/>
            <person name="Ward R.J."/>
            <person name="Monesi N."/>
        </authorList>
    </citation>
    <scope>NUCLEOTIDE SEQUENCE</scope>
    <source>
        <strain evidence="2">HSMRA1968</strain>
        <tissue evidence="2">Whole embryos</tissue>
    </source>
</reference>
<dbReference type="AlphaFoldDB" id="A0A9Q0N870"/>
<evidence type="ECO:0000313" key="2">
    <source>
        <dbReference type="EMBL" id="KAJ6644409.1"/>
    </source>
</evidence>
<gene>
    <name evidence="2" type="ORF">Bhyg_09378</name>
</gene>
<keyword evidence="3" id="KW-1185">Reference proteome</keyword>
<organism evidence="2 3">
    <name type="scientific">Pseudolycoriella hygida</name>
    <dbReference type="NCBI Taxonomy" id="35572"/>
    <lineage>
        <taxon>Eukaryota</taxon>
        <taxon>Metazoa</taxon>
        <taxon>Ecdysozoa</taxon>
        <taxon>Arthropoda</taxon>
        <taxon>Hexapoda</taxon>
        <taxon>Insecta</taxon>
        <taxon>Pterygota</taxon>
        <taxon>Neoptera</taxon>
        <taxon>Endopterygota</taxon>
        <taxon>Diptera</taxon>
        <taxon>Nematocera</taxon>
        <taxon>Sciaroidea</taxon>
        <taxon>Sciaridae</taxon>
        <taxon>Pseudolycoriella</taxon>
    </lineage>
</organism>
<dbReference type="OrthoDB" id="6752508at2759"/>
<keyword evidence="1" id="KW-0732">Signal</keyword>
<evidence type="ECO:0000256" key="1">
    <source>
        <dbReference type="SAM" id="SignalP"/>
    </source>
</evidence>